<proteinExistence type="predicted"/>
<comment type="caution">
    <text evidence="2">The sequence shown here is derived from an EMBL/GenBank/DDBJ whole genome shotgun (WGS) entry which is preliminary data.</text>
</comment>
<evidence type="ECO:0000313" key="2">
    <source>
        <dbReference type="EMBL" id="KAJ8358901.1"/>
    </source>
</evidence>
<accession>A0A9Q1FHC0</accession>
<reference evidence="2" key="1">
    <citation type="journal article" date="2023" name="Science">
        <title>Genome structures resolve the early diversification of teleost fishes.</title>
        <authorList>
            <person name="Parey E."/>
            <person name="Louis A."/>
            <person name="Montfort J."/>
            <person name="Bouchez O."/>
            <person name="Roques C."/>
            <person name="Iampietro C."/>
            <person name="Lluch J."/>
            <person name="Castinel A."/>
            <person name="Donnadieu C."/>
            <person name="Desvignes T."/>
            <person name="Floi Bucao C."/>
            <person name="Jouanno E."/>
            <person name="Wen M."/>
            <person name="Mejri S."/>
            <person name="Dirks R."/>
            <person name="Jansen H."/>
            <person name="Henkel C."/>
            <person name="Chen W.J."/>
            <person name="Zahm M."/>
            <person name="Cabau C."/>
            <person name="Klopp C."/>
            <person name="Thompson A.W."/>
            <person name="Robinson-Rechavi M."/>
            <person name="Braasch I."/>
            <person name="Lecointre G."/>
            <person name="Bobe J."/>
            <person name="Postlethwait J.H."/>
            <person name="Berthelot C."/>
            <person name="Roest Crollius H."/>
            <person name="Guiguen Y."/>
        </authorList>
    </citation>
    <scope>NUCLEOTIDE SEQUENCE</scope>
    <source>
        <strain evidence="2">WJC10195</strain>
    </source>
</reference>
<organism evidence="2 3">
    <name type="scientific">Synaphobranchus kaupii</name>
    <name type="common">Kaup's arrowtooth eel</name>
    <dbReference type="NCBI Taxonomy" id="118154"/>
    <lineage>
        <taxon>Eukaryota</taxon>
        <taxon>Metazoa</taxon>
        <taxon>Chordata</taxon>
        <taxon>Craniata</taxon>
        <taxon>Vertebrata</taxon>
        <taxon>Euteleostomi</taxon>
        <taxon>Actinopterygii</taxon>
        <taxon>Neopterygii</taxon>
        <taxon>Teleostei</taxon>
        <taxon>Anguilliformes</taxon>
        <taxon>Synaphobranchidae</taxon>
        <taxon>Synaphobranchus</taxon>
    </lineage>
</organism>
<dbReference type="AlphaFoldDB" id="A0A9Q1FHC0"/>
<keyword evidence="3" id="KW-1185">Reference proteome</keyword>
<feature type="region of interest" description="Disordered" evidence="1">
    <location>
        <begin position="46"/>
        <end position="80"/>
    </location>
</feature>
<evidence type="ECO:0000313" key="3">
    <source>
        <dbReference type="Proteomes" id="UP001152622"/>
    </source>
</evidence>
<sequence>MLAAAVEVRYSQDWSTRGGMVGLTADRVLINYTLLRRTLARFRRRLRSTRTAGRAGAPQNHRRNEAHRTGRTTRGALGHLHSSTRILKPAPCGVCRQHPCKWKMQLDPCRWD</sequence>
<evidence type="ECO:0000256" key="1">
    <source>
        <dbReference type="SAM" id="MobiDB-lite"/>
    </source>
</evidence>
<name>A0A9Q1FHC0_SYNKA</name>
<dbReference type="Proteomes" id="UP001152622">
    <property type="component" value="Chromosome 5"/>
</dbReference>
<protein>
    <submittedName>
        <fullName evidence="2">Uncharacterized protein</fullName>
    </submittedName>
</protein>
<dbReference type="EMBL" id="JAINUF010000005">
    <property type="protein sequence ID" value="KAJ8358901.1"/>
    <property type="molecule type" value="Genomic_DNA"/>
</dbReference>
<gene>
    <name evidence="2" type="ORF">SKAU_G00154260</name>
</gene>